<keyword evidence="2" id="KW-1185">Reference proteome</keyword>
<protein>
    <submittedName>
        <fullName evidence="1">Ribonuclease H</fullName>
    </submittedName>
</protein>
<dbReference type="EMBL" id="JBFOLK010000010">
    <property type="protein sequence ID" value="KAL2480598.1"/>
    <property type="molecule type" value="Genomic_DNA"/>
</dbReference>
<gene>
    <name evidence="1" type="ORF">Adt_33564</name>
</gene>
<name>A0ABD1QWR2_9LAMI</name>
<organism evidence="1 2">
    <name type="scientific">Abeliophyllum distichum</name>
    <dbReference type="NCBI Taxonomy" id="126358"/>
    <lineage>
        <taxon>Eukaryota</taxon>
        <taxon>Viridiplantae</taxon>
        <taxon>Streptophyta</taxon>
        <taxon>Embryophyta</taxon>
        <taxon>Tracheophyta</taxon>
        <taxon>Spermatophyta</taxon>
        <taxon>Magnoliopsida</taxon>
        <taxon>eudicotyledons</taxon>
        <taxon>Gunneridae</taxon>
        <taxon>Pentapetalae</taxon>
        <taxon>asterids</taxon>
        <taxon>lamiids</taxon>
        <taxon>Lamiales</taxon>
        <taxon>Oleaceae</taxon>
        <taxon>Forsythieae</taxon>
        <taxon>Abeliophyllum</taxon>
    </lineage>
</organism>
<dbReference type="PANTHER" id="PTHR33240:SF15">
    <property type="entry name" value="GAG-PRO-LIKE PROTEIN"/>
    <property type="match status" value="1"/>
</dbReference>
<accession>A0ABD1QWR2</accession>
<dbReference type="Proteomes" id="UP001604336">
    <property type="component" value="Unassembled WGS sequence"/>
</dbReference>
<dbReference type="PANTHER" id="PTHR33240">
    <property type="entry name" value="OS08G0508500 PROTEIN"/>
    <property type="match status" value="1"/>
</dbReference>
<proteinExistence type="predicted"/>
<evidence type="ECO:0000313" key="1">
    <source>
        <dbReference type="EMBL" id="KAL2480598.1"/>
    </source>
</evidence>
<reference evidence="2" key="1">
    <citation type="submission" date="2024-07" db="EMBL/GenBank/DDBJ databases">
        <title>Two chromosome-level genome assemblies of Korean endemic species Abeliophyllum distichum and Forsythia ovata (Oleaceae).</title>
        <authorList>
            <person name="Jang H."/>
        </authorList>
    </citation>
    <scope>NUCLEOTIDE SEQUENCE [LARGE SCALE GENOMIC DNA]</scope>
</reference>
<dbReference type="AlphaFoldDB" id="A0ABD1QWR2"/>
<evidence type="ECO:0000313" key="2">
    <source>
        <dbReference type="Proteomes" id="UP001604336"/>
    </source>
</evidence>
<comment type="caution">
    <text evidence="1">The sequence shown here is derived from an EMBL/GenBank/DDBJ whole genome shotgun (WGS) entry which is preliminary data.</text>
</comment>
<sequence>MWAPPHRKDETEYYKFYRDHGHDTEDYQQLKEKIERLIKRGHLTKFVKTDKEKENEAKYRQQPPLCAGVINVIVDGIVVGGDSNSVQKNYAWTNGSILGVFLGLKISPSKIKPATTPLHGFGGATIIPEGTIELSVTLGTYSASMVIMTSFLLVKVPMAYNAIYGRPLLNAAKAVVSTYHQVIKFSTSQGVGCVRGDQQASRRCYVDNILLKNTVMMLDVEQPKGRIEPLEITEKMAIAKGQVLKIRGRIDREEKHKLVACLSDNIDVFPWGPYDIEEISSTIAQHRLAIPPRIKPIKQKKRQFALERQ</sequence>